<dbReference type="AlphaFoldDB" id="Q29JV9"/>
<reference evidence="2" key="1">
    <citation type="submission" date="2025-08" db="UniProtKB">
        <authorList>
            <consortium name="RefSeq"/>
        </authorList>
    </citation>
    <scope>IDENTIFICATION</scope>
    <source>
        <strain evidence="2">MV-25-SWS-2005</strain>
        <tissue evidence="2">Whole body</tissue>
    </source>
</reference>
<proteinExistence type="predicted"/>
<dbReference type="eggNOG" id="ENOG502T93Q">
    <property type="taxonomic scope" value="Eukaryota"/>
</dbReference>
<accession>A0A6I8UHX5</accession>
<dbReference type="RefSeq" id="XP_001355793.2">
    <property type="nucleotide sequence ID" value="XM_001355757.4"/>
</dbReference>
<dbReference type="Gene3D" id="3.80.10.10">
    <property type="entry name" value="Ribonuclease Inhibitor"/>
    <property type="match status" value="1"/>
</dbReference>
<dbReference type="Proteomes" id="UP000001819">
    <property type="component" value="Chromosome 4"/>
</dbReference>
<name>Q29JV9_DROPS</name>
<keyword evidence="1" id="KW-1185">Reference proteome</keyword>
<dbReference type="InParanoid" id="Q29JV9"/>
<evidence type="ECO:0000313" key="2">
    <source>
        <dbReference type="RefSeq" id="XP_001355793.2"/>
    </source>
</evidence>
<dbReference type="OMA" id="DEGCCAI"/>
<dbReference type="HOGENOM" id="CLU_055521_1_0_1"/>
<dbReference type="KEGG" id="dpo:4816136"/>
<dbReference type="SUPFAM" id="SSF52047">
    <property type="entry name" value="RNI-like"/>
    <property type="match status" value="1"/>
</dbReference>
<dbReference type="ExpressionAtlas" id="Q29JV9">
    <property type="expression patterns" value="baseline"/>
</dbReference>
<sequence>MSIVRLNDDCLLKIIEYLDFDDQLELWQATDDTTRLCLAVAYSWHRMPQTCLYRETFEGRLHALDGFLESMKGTMKHLTITYLPGDQMERFSKLVFPNMRVLDYMADETDDWVNDSDIKIIVDCFPHLESLKLTGMSKGNNIYQMRNIRHLDIAQCWNLSVACIENVCEHLRLRVLCVQWRRSEEKAYVGAISKLNELEELEVEVVQQESIPQLMRLPKLRKLRIITNHECELVRDIAVLRGKDIISASFNDSIWLWTTKTWMPCRNLRNLTIINDEGCSWVKFRRVILCFPLLEQVHLENSRIFDTADELWDLVSICPHLKRLAMSHCILYNVFFKFDAARMGAVLDKRTQPLLLQCFKTSADDLVLQLFKHPKLKIFFEALEYSPVAPEAIELEFLPLEA</sequence>
<dbReference type="InterPro" id="IPR032675">
    <property type="entry name" value="LRR_dom_sf"/>
</dbReference>
<dbReference type="FunCoup" id="Q29JV9">
    <property type="interactions" value="9"/>
</dbReference>
<accession>Q29JV9</accession>
<gene>
    <name evidence="2" type="primary">LOC4816136</name>
</gene>
<protein>
    <submittedName>
        <fullName evidence="2">Uncharacterized protein isoform X1</fullName>
    </submittedName>
</protein>
<dbReference type="GeneID" id="4816136"/>
<dbReference type="Bgee" id="FBgn0076364">
    <property type="expression patterns" value="Expressed in female reproductive system and 2 other cell types or tissues"/>
</dbReference>
<evidence type="ECO:0000313" key="1">
    <source>
        <dbReference type="Proteomes" id="UP000001819"/>
    </source>
</evidence>
<organism evidence="1 2">
    <name type="scientific">Drosophila pseudoobscura pseudoobscura</name>
    <name type="common">Fruit fly</name>
    <dbReference type="NCBI Taxonomy" id="46245"/>
    <lineage>
        <taxon>Eukaryota</taxon>
        <taxon>Metazoa</taxon>
        <taxon>Ecdysozoa</taxon>
        <taxon>Arthropoda</taxon>
        <taxon>Hexapoda</taxon>
        <taxon>Insecta</taxon>
        <taxon>Pterygota</taxon>
        <taxon>Neoptera</taxon>
        <taxon>Endopterygota</taxon>
        <taxon>Diptera</taxon>
        <taxon>Brachycera</taxon>
        <taxon>Muscomorpha</taxon>
        <taxon>Ephydroidea</taxon>
        <taxon>Drosophilidae</taxon>
        <taxon>Drosophila</taxon>
        <taxon>Sophophora</taxon>
    </lineage>
</organism>